<dbReference type="RefSeq" id="WP_020514606.1">
    <property type="nucleotide sequence ID" value="NZ_JBIAZU010000003.1"/>
</dbReference>
<sequence>MGSLGWAVALSILSAASYAGAAVAQERLAEHRHRGLTRWAVALLLTAGGVVLHVIALNFGTVAVVQALGTLTLLFALPISALRYRERISIPAWIDAGLTVAGLALIMSLSVESTEPVLLSETAGRYVSFLTLAVVAALTTVAAVAHSARWRAAMLAAAAGVAFGIGSVLSKGLLAAFLDDGAGAVSLFLTGMVVLLSLGGYLLSQFSYRGAGLATPLATVSVTNPIVAAIAGVLLFDESFRFGATGLTVVALAAVVMTLGVIGLSRRTAAPVPAAIADPDPDFGTRLPELTEH</sequence>
<keyword evidence="1" id="KW-0812">Transmembrane</keyword>
<dbReference type="PANTHER" id="PTHR40761:SF1">
    <property type="entry name" value="CONSERVED INTEGRAL MEMBRANE ALANINE VALINE AND LEUCINE RICH PROTEIN-RELATED"/>
    <property type="match status" value="1"/>
</dbReference>
<dbReference type="SUPFAM" id="SSF103481">
    <property type="entry name" value="Multidrug resistance efflux transporter EmrE"/>
    <property type="match status" value="2"/>
</dbReference>
<dbReference type="EMBL" id="JBIAZU010000003">
    <property type="protein sequence ID" value="MFF5290932.1"/>
    <property type="molecule type" value="Genomic_DNA"/>
</dbReference>
<evidence type="ECO:0000313" key="2">
    <source>
        <dbReference type="EMBL" id="MFF5290932.1"/>
    </source>
</evidence>
<evidence type="ECO:0000313" key="3">
    <source>
        <dbReference type="Proteomes" id="UP001602245"/>
    </source>
</evidence>
<feature type="transmembrane region" description="Helical" evidence="1">
    <location>
        <begin position="215"/>
        <end position="236"/>
    </location>
</feature>
<dbReference type="Proteomes" id="UP001602245">
    <property type="component" value="Unassembled WGS sequence"/>
</dbReference>
<feature type="transmembrane region" description="Helical" evidence="1">
    <location>
        <begin position="123"/>
        <end position="145"/>
    </location>
</feature>
<feature type="transmembrane region" description="Helical" evidence="1">
    <location>
        <begin position="92"/>
        <end position="111"/>
    </location>
</feature>
<dbReference type="NCBIfam" id="NF038012">
    <property type="entry name" value="DMT_1"/>
    <property type="match status" value="1"/>
</dbReference>
<evidence type="ECO:0000256" key="1">
    <source>
        <dbReference type="SAM" id="Phobius"/>
    </source>
</evidence>
<proteinExistence type="predicted"/>
<feature type="transmembrane region" description="Helical" evidence="1">
    <location>
        <begin position="62"/>
        <end position="80"/>
    </location>
</feature>
<feature type="transmembrane region" description="Helical" evidence="1">
    <location>
        <begin position="36"/>
        <end position="56"/>
    </location>
</feature>
<organism evidence="2 3">
    <name type="scientific">Paractinoplanes globisporus</name>
    <dbReference type="NCBI Taxonomy" id="113565"/>
    <lineage>
        <taxon>Bacteria</taxon>
        <taxon>Bacillati</taxon>
        <taxon>Actinomycetota</taxon>
        <taxon>Actinomycetes</taxon>
        <taxon>Micromonosporales</taxon>
        <taxon>Micromonosporaceae</taxon>
        <taxon>Paractinoplanes</taxon>
    </lineage>
</organism>
<feature type="transmembrane region" description="Helical" evidence="1">
    <location>
        <begin position="6"/>
        <end position="24"/>
    </location>
</feature>
<feature type="transmembrane region" description="Helical" evidence="1">
    <location>
        <begin position="152"/>
        <end position="178"/>
    </location>
</feature>
<comment type="caution">
    <text evidence="2">The sequence shown here is derived from an EMBL/GenBank/DDBJ whole genome shotgun (WGS) entry which is preliminary data.</text>
</comment>
<name>A0ABW6WC89_9ACTN</name>
<keyword evidence="1" id="KW-1133">Transmembrane helix</keyword>
<accession>A0ABW6WC89</accession>
<keyword evidence="3" id="KW-1185">Reference proteome</keyword>
<feature type="transmembrane region" description="Helical" evidence="1">
    <location>
        <begin position="184"/>
        <end position="203"/>
    </location>
</feature>
<dbReference type="PANTHER" id="PTHR40761">
    <property type="entry name" value="CONSERVED INTEGRAL MEMBRANE ALANINE VALINE AND LEUCINE RICH PROTEIN-RELATED"/>
    <property type="match status" value="1"/>
</dbReference>
<protein>
    <submittedName>
        <fullName evidence="2">DMT family transporter</fullName>
    </submittedName>
</protein>
<dbReference type="InterPro" id="IPR037185">
    <property type="entry name" value="EmrE-like"/>
</dbReference>
<reference evidence="2 3" key="1">
    <citation type="submission" date="2024-10" db="EMBL/GenBank/DDBJ databases">
        <title>The Natural Products Discovery Center: Release of the First 8490 Sequenced Strains for Exploring Actinobacteria Biosynthetic Diversity.</title>
        <authorList>
            <person name="Kalkreuter E."/>
            <person name="Kautsar S.A."/>
            <person name="Yang D."/>
            <person name="Bader C.D."/>
            <person name="Teijaro C.N."/>
            <person name="Fluegel L."/>
            <person name="Davis C.M."/>
            <person name="Simpson J.R."/>
            <person name="Lauterbach L."/>
            <person name="Steele A.D."/>
            <person name="Gui C."/>
            <person name="Meng S."/>
            <person name="Li G."/>
            <person name="Viehrig K."/>
            <person name="Ye F."/>
            <person name="Su P."/>
            <person name="Kiefer A.F."/>
            <person name="Nichols A."/>
            <person name="Cepeda A.J."/>
            <person name="Yan W."/>
            <person name="Fan B."/>
            <person name="Jiang Y."/>
            <person name="Adhikari A."/>
            <person name="Zheng C.-J."/>
            <person name="Schuster L."/>
            <person name="Cowan T.M."/>
            <person name="Smanski M.J."/>
            <person name="Chevrette M.G."/>
            <person name="De Carvalho L.P.S."/>
            <person name="Shen B."/>
        </authorList>
    </citation>
    <scope>NUCLEOTIDE SEQUENCE [LARGE SCALE GENOMIC DNA]</scope>
    <source>
        <strain evidence="2 3">NPDC000087</strain>
    </source>
</reference>
<keyword evidence="1" id="KW-0472">Membrane</keyword>
<feature type="transmembrane region" description="Helical" evidence="1">
    <location>
        <begin position="242"/>
        <end position="264"/>
    </location>
</feature>
<gene>
    <name evidence="2" type="ORF">ACFY35_15930</name>
</gene>